<dbReference type="InterPro" id="IPR012340">
    <property type="entry name" value="NA-bd_OB-fold"/>
</dbReference>
<dbReference type="Gene3D" id="2.40.50.140">
    <property type="entry name" value="Nucleic acid-binding proteins"/>
    <property type="match status" value="1"/>
</dbReference>
<keyword evidence="2 4" id="KW-0808">Transferase</keyword>
<feature type="binding site" evidence="4">
    <location>
        <position position="283"/>
    </location>
    <ligand>
        <name>S-adenosyl-L-methionine</name>
        <dbReference type="ChEBI" id="CHEBI:59789"/>
    </ligand>
</feature>
<accession>A0A561EBI8</accession>
<keyword evidence="1 4" id="KW-0489">Methyltransferase</keyword>
<dbReference type="CDD" id="cd02440">
    <property type="entry name" value="AdoMet_MTases"/>
    <property type="match status" value="1"/>
</dbReference>
<evidence type="ECO:0000313" key="7">
    <source>
        <dbReference type="Proteomes" id="UP000318297"/>
    </source>
</evidence>
<dbReference type="GO" id="GO:0070041">
    <property type="term" value="F:rRNA (uridine-C5-)-methyltransferase activity"/>
    <property type="evidence" value="ECO:0007669"/>
    <property type="project" value="TreeGrafter"/>
</dbReference>
<organism evidence="6 7">
    <name type="scientific">Rudaeicoccus suwonensis</name>
    <dbReference type="NCBI Taxonomy" id="657409"/>
    <lineage>
        <taxon>Bacteria</taxon>
        <taxon>Bacillati</taxon>
        <taxon>Actinomycetota</taxon>
        <taxon>Actinomycetes</taxon>
        <taxon>Micrococcales</taxon>
        <taxon>Dermacoccaceae</taxon>
        <taxon>Rudaeicoccus</taxon>
    </lineage>
</organism>
<evidence type="ECO:0000256" key="1">
    <source>
        <dbReference type="ARBA" id="ARBA00022603"/>
    </source>
</evidence>
<keyword evidence="3 4" id="KW-0949">S-adenosyl-L-methionine</keyword>
<feature type="binding site" evidence="4">
    <location>
        <position position="230"/>
    </location>
    <ligand>
        <name>S-adenosyl-L-methionine</name>
        <dbReference type="ChEBI" id="CHEBI:59789"/>
    </ligand>
</feature>
<dbReference type="Pfam" id="PF05958">
    <property type="entry name" value="tRNA_U5-meth_tr"/>
    <property type="match status" value="1"/>
</dbReference>
<dbReference type="Gene3D" id="3.40.50.150">
    <property type="entry name" value="Vaccinia Virus protein VP39"/>
    <property type="match status" value="2"/>
</dbReference>
<dbReference type="GO" id="GO:0070475">
    <property type="term" value="P:rRNA base methylation"/>
    <property type="evidence" value="ECO:0007669"/>
    <property type="project" value="TreeGrafter"/>
</dbReference>
<dbReference type="RefSeq" id="WP_145227348.1">
    <property type="nucleotide sequence ID" value="NZ_VIVQ01000001.1"/>
</dbReference>
<gene>
    <name evidence="6" type="ORF">BKA23_1790</name>
</gene>
<feature type="binding site" evidence="4">
    <location>
        <position position="331"/>
    </location>
    <ligand>
        <name>S-adenosyl-L-methionine</name>
        <dbReference type="ChEBI" id="CHEBI:59789"/>
    </ligand>
</feature>
<dbReference type="AlphaFoldDB" id="A0A561EBI8"/>
<evidence type="ECO:0000256" key="2">
    <source>
        <dbReference type="ARBA" id="ARBA00022679"/>
    </source>
</evidence>
<dbReference type="PROSITE" id="PS51687">
    <property type="entry name" value="SAM_MT_RNA_M5U"/>
    <property type="match status" value="1"/>
</dbReference>
<comment type="similarity">
    <text evidence="4">Belongs to the class I-like SAM-binding methyltransferase superfamily. RNA M5U methyltransferase family.</text>
</comment>
<dbReference type="Pfam" id="PF01938">
    <property type="entry name" value="TRAM"/>
    <property type="match status" value="1"/>
</dbReference>
<dbReference type="EMBL" id="VIVQ01000001">
    <property type="protein sequence ID" value="TWE12962.1"/>
    <property type="molecule type" value="Genomic_DNA"/>
</dbReference>
<keyword evidence="7" id="KW-1185">Reference proteome</keyword>
<dbReference type="PANTHER" id="PTHR11061">
    <property type="entry name" value="RNA M5U METHYLTRANSFERASE"/>
    <property type="match status" value="1"/>
</dbReference>
<protein>
    <submittedName>
        <fullName evidence="6">23S rRNA m(5)U-1939 methyltransferase</fullName>
    </submittedName>
</protein>
<dbReference type="SUPFAM" id="SSF53335">
    <property type="entry name" value="S-adenosyl-L-methionine-dependent methyltransferases"/>
    <property type="match status" value="1"/>
</dbReference>
<dbReference type="OrthoDB" id="9804590at2"/>
<dbReference type="InterPro" id="IPR002792">
    <property type="entry name" value="TRAM_dom"/>
</dbReference>
<dbReference type="InterPro" id="IPR029063">
    <property type="entry name" value="SAM-dependent_MTases_sf"/>
</dbReference>
<dbReference type="PANTHER" id="PTHR11061:SF30">
    <property type="entry name" value="TRNA (URACIL(54)-C(5))-METHYLTRANSFERASE"/>
    <property type="match status" value="1"/>
</dbReference>
<evidence type="ECO:0000259" key="5">
    <source>
        <dbReference type="PROSITE" id="PS50926"/>
    </source>
</evidence>
<dbReference type="InterPro" id="IPR030391">
    <property type="entry name" value="MeTrfase_TrmA_CS"/>
</dbReference>
<dbReference type="SUPFAM" id="SSF50249">
    <property type="entry name" value="Nucleic acid-binding proteins"/>
    <property type="match status" value="1"/>
</dbReference>
<reference evidence="6 7" key="1">
    <citation type="submission" date="2019-06" db="EMBL/GenBank/DDBJ databases">
        <title>Sequencing the genomes of 1000 actinobacteria strains.</title>
        <authorList>
            <person name="Klenk H.-P."/>
        </authorList>
    </citation>
    <scope>NUCLEOTIDE SEQUENCE [LARGE SCALE GENOMIC DNA]</scope>
    <source>
        <strain evidence="6 7">DSM 19560</strain>
    </source>
</reference>
<comment type="caution">
    <text evidence="6">The sequence shown here is derived from an EMBL/GenBank/DDBJ whole genome shotgun (WGS) entry which is preliminary data.</text>
</comment>
<evidence type="ECO:0000256" key="3">
    <source>
        <dbReference type="ARBA" id="ARBA00022691"/>
    </source>
</evidence>
<dbReference type="InterPro" id="IPR010280">
    <property type="entry name" value="U5_MeTrfase_fam"/>
</dbReference>
<feature type="domain" description="TRAM" evidence="5">
    <location>
        <begin position="1"/>
        <end position="59"/>
    </location>
</feature>
<feature type="binding site" evidence="4">
    <location>
        <position position="259"/>
    </location>
    <ligand>
        <name>S-adenosyl-L-methionine</name>
        <dbReference type="ChEBI" id="CHEBI:59789"/>
    </ligand>
</feature>
<evidence type="ECO:0000256" key="4">
    <source>
        <dbReference type="PROSITE-ProRule" id="PRU01024"/>
    </source>
</evidence>
<dbReference type="PROSITE" id="PS50926">
    <property type="entry name" value="TRAM"/>
    <property type="match status" value="1"/>
</dbReference>
<proteinExistence type="inferred from homology"/>
<evidence type="ECO:0000313" key="6">
    <source>
        <dbReference type="EMBL" id="TWE12962.1"/>
    </source>
</evidence>
<dbReference type="PROSITE" id="PS01231">
    <property type="entry name" value="TRMA_2"/>
    <property type="match status" value="1"/>
</dbReference>
<dbReference type="Proteomes" id="UP000318297">
    <property type="component" value="Unassembled WGS sequence"/>
</dbReference>
<dbReference type="Gene3D" id="2.40.50.1070">
    <property type="match status" value="1"/>
</dbReference>
<sequence length="409" mass="43520">MAGQEHEVLIGDVAHGGHCVARLDGRVVFVRHALPGEQVRIRITDGTTTSKFLRADAVQIVQASPQRRPAPCAYAGPGACGGCDWQHASAAYGRELKTMVVREQLRWLAGLEWAGEVEAVPGDADGLRWRTRVEFATAAGGRLGLRKHRSHDVVPVEDCLIAVPEVAASGVLSSVVETGVTGLDIAVSSDGSVTSVDLPLVGDVPNVVETVVVPQLGEGDFEVSARGFWQVHPGAAGTFVSEVLDGLQPAAGDRVLDLYSGVGVFTAFLAEEVGDDGRVLGLEGDSRAVRDAALNLAEVSQAEVRRADIGRRGWIDVVTQRLDRVDLVVLDPPRTGAGRAVIEATLQLRPRRAAYVACDPAALARDLSYAAEQGYQVRSLRAFDAFPMTHHVECIAILEPSNQVLVADD</sequence>
<name>A0A561EBI8_9MICO</name>
<feature type="active site" description="Nucleophile" evidence="4">
    <location>
        <position position="358"/>
    </location>
</feature>